<gene>
    <name evidence="4" type="ORF">SAMN05216184_11079</name>
</gene>
<comment type="similarity">
    <text evidence="1">Belongs to the iron-containing alcohol dehydrogenase family.</text>
</comment>
<evidence type="ECO:0000259" key="3">
    <source>
        <dbReference type="Pfam" id="PF00465"/>
    </source>
</evidence>
<dbReference type="GO" id="GO:0046872">
    <property type="term" value="F:metal ion binding"/>
    <property type="evidence" value="ECO:0007669"/>
    <property type="project" value="InterPro"/>
</dbReference>
<dbReference type="Gene3D" id="3.40.50.1970">
    <property type="match status" value="1"/>
</dbReference>
<dbReference type="Pfam" id="PF00465">
    <property type="entry name" value="Fe-ADH"/>
    <property type="match status" value="1"/>
</dbReference>
<dbReference type="PANTHER" id="PTHR11496:SF102">
    <property type="entry name" value="ALCOHOL DEHYDROGENASE 4"/>
    <property type="match status" value="1"/>
</dbReference>
<evidence type="ECO:0000313" key="5">
    <source>
        <dbReference type="Proteomes" id="UP000250222"/>
    </source>
</evidence>
<keyword evidence="5" id="KW-1185">Reference proteome</keyword>
<keyword evidence="2" id="KW-0560">Oxidoreductase</keyword>
<proteinExistence type="inferred from homology"/>
<dbReference type="AlphaFoldDB" id="A0A2Y9AN80"/>
<dbReference type="SUPFAM" id="SSF56796">
    <property type="entry name" value="Dehydroquinate synthase-like"/>
    <property type="match status" value="1"/>
</dbReference>
<dbReference type="PANTHER" id="PTHR11496">
    <property type="entry name" value="ALCOHOL DEHYDROGENASE"/>
    <property type="match status" value="1"/>
</dbReference>
<dbReference type="InterPro" id="IPR039697">
    <property type="entry name" value="Alcohol_dehydrogenase_Fe"/>
</dbReference>
<dbReference type="NCBIfam" id="NF041822">
    <property type="entry name" value="daptide_DH"/>
    <property type="match status" value="1"/>
</dbReference>
<evidence type="ECO:0000313" key="4">
    <source>
        <dbReference type="EMBL" id="SSA44788.1"/>
    </source>
</evidence>
<name>A0A2Y9AN80_9MICO</name>
<dbReference type="RefSeq" id="WP_110853054.1">
    <property type="nucleotide sequence ID" value="NZ_QKLZ01000010.1"/>
</dbReference>
<dbReference type="EMBL" id="UETB01000010">
    <property type="protein sequence ID" value="SSA44788.1"/>
    <property type="molecule type" value="Genomic_DNA"/>
</dbReference>
<protein>
    <submittedName>
        <fullName evidence="4">NADP-dependent alcohol dehydrogenase</fullName>
    </submittedName>
</protein>
<dbReference type="GO" id="GO:0004022">
    <property type="term" value="F:alcohol dehydrogenase (NAD+) activity"/>
    <property type="evidence" value="ECO:0007669"/>
    <property type="project" value="TreeGrafter"/>
</dbReference>
<feature type="domain" description="Alcohol dehydrogenase iron-type/glycerol dehydrogenase GldA" evidence="3">
    <location>
        <begin position="13"/>
        <end position="170"/>
    </location>
</feature>
<reference evidence="4 5" key="1">
    <citation type="submission" date="2016-10" db="EMBL/GenBank/DDBJ databases">
        <authorList>
            <person name="Cai Z."/>
        </authorList>
    </citation>
    <scope>NUCLEOTIDE SEQUENCE [LARGE SCALE GENOMIC DNA]</scope>
    <source>
        <strain evidence="4 5">CGMCC 1.10826</strain>
    </source>
</reference>
<evidence type="ECO:0000256" key="1">
    <source>
        <dbReference type="ARBA" id="ARBA00007358"/>
    </source>
</evidence>
<dbReference type="Proteomes" id="UP000250222">
    <property type="component" value="Unassembled WGS sequence"/>
</dbReference>
<organism evidence="4 5">
    <name type="scientific">Georgenia satyanarayanai</name>
    <dbReference type="NCBI Taxonomy" id="860221"/>
    <lineage>
        <taxon>Bacteria</taxon>
        <taxon>Bacillati</taxon>
        <taxon>Actinomycetota</taxon>
        <taxon>Actinomycetes</taxon>
        <taxon>Micrococcales</taxon>
        <taxon>Bogoriellaceae</taxon>
        <taxon>Georgenia</taxon>
    </lineage>
</organism>
<sequence length="408" mass="42793">MIPRTTAVTRTVQSAADLLSWVSALGPGRLDVVVDEAVAPHPPVDGLLRTLQRAVTNCAVLPQGPGSTAEDLARRLRSGSVVVAVGGGSVIDRAKLAVRAGADDCTPYLSTRHRAAMVLLPPRPLGTRPLAAVPTTLGTGSEVSKAAVHVGGGRRRLVVGEGIQPDLALHAPRLTTGLPDHLVAEGVLEIVARLIGPYVGDPRPRPVEDAVVEALLRVLGPLLVRAGDGALTLEDRAQLLRIGSMSHQDAVVDGRSPYAVKWWALTNEICAATGVRKVPALTAVLPVVMDRLLGGDGRWGSAERLRHVALVLSHATAELLPAAPEAGLRALLQHLGLRTAPAVADLPAPRVAHAVHRGWGAGLPMFAGFREHELVSLAEDVALEAAALPRARELPPTGGRSIHVEERR</sequence>
<dbReference type="OrthoDB" id="323926at2"/>
<dbReference type="InterPro" id="IPR049692">
    <property type="entry name" value="Daptide_DH"/>
</dbReference>
<dbReference type="InterPro" id="IPR001670">
    <property type="entry name" value="ADH_Fe/GldA"/>
</dbReference>
<evidence type="ECO:0000256" key="2">
    <source>
        <dbReference type="ARBA" id="ARBA00023002"/>
    </source>
</evidence>
<accession>A0A2Y9AN80</accession>